<reference evidence="1" key="1">
    <citation type="journal article" date="2023" name="PLoS Negl. Trop. Dis.">
        <title>A genome sequence for Biomphalaria pfeifferi, the major vector snail for the human-infecting parasite Schistosoma mansoni.</title>
        <authorList>
            <person name="Bu L."/>
            <person name="Lu L."/>
            <person name="Laidemitt M.R."/>
            <person name="Zhang S.M."/>
            <person name="Mutuku M."/>
            <person name="Mkoji G."/>
            <person name="Steinauer M."/>
            <person name="Loker E.S."/>
        </authorList>
    </citation>
    <scope>NUCLEOTIDE SEQUENCE</scope>
    <source>
        <strain evidence="1">KasaAsao</strain>
    </source>
</reference>
<protein>
    <submittedName>
        <fullName evidence="1">Uncharacterized protein</fullName>
    </submittedName>
</protein>
<proteinExistence type="predicted"/>
<dbReference type="EMBL" id="JASAOG010000006">
    <property type="protein sequence ID" value="KAK0067885.1"/>
    <property type="molecule type" value="Genomic_DNA"/>
</dbReference>
<feature type="non-terminal residue" evidence="1">
    <location>
        <position position="80"/>
    </location>
</feature>
<name>A0AAD8C7Q5_BIOPF</name>
<evidence type="ECO:0000313" key="2">
    <source>
        <dbReference type="Proteomes" id="UP001233172"/>
    </source>
</evidence>
<keyword evidence="2" id="KW-1185">Reference proteome</keyword>
<sequence length="80" mass="8505">NLRRGIGITDSVTTISEILMKTLAISQQSLQLSTTHLDLSVETNEINETSKIKLGSPDVNASFSLPSMSLGASGENIISE</sequence>
<gene>
    <name evidence="1" type="ORF">Bpfe_002726</name>
</gene>
<dbReference type="AlphaFoldDB" id="A0AAD8C7Q5"/>
<reference evidence="1" key="2">
    <citation type="submission" date="2023-04" db="EMBL/GenBank/DDBJ databases">
        <authorList>
            <person name="Bu L."/>
            <person name="Lu L."/>
            <person name="Laidemitt M.R."/>
            <person name="Zhang S.M."/>
            <person name="Mutuku M."/>
            <person name="Mkoji G."/>
            <person name="Steinauer M."/>
            <person name="Loker E.S."/>
        </authorList>
    </citation>
    <scope>NUCLEOTIDE SEQUENCE</scope>
    <source>
        <strain evidence="1">KasaAsao</strain>
        <tissue evidence="1">Whole Snail</tissue>
    </source>
</reference>
<accession>A0AAD8C7Q5</accession>
<evidence type="ECO:0000313" key="1">
    <source>
        <dbReference type="EMBL" id="KAK0067885.1"/>
    </source>
</evidence>
<organism evidence="1 2">
    <name type="scientific">Biomphalaria pfeifferi</name>
    <name type="common">Bloodfluke planorb</name>
    <name type="synonym">Freshwater snail</name>
    <dbReference type="NCBI Taxonomy" id="112525"/>
    <lineage>
        <taxon>Eukaryota</taxon>
        <taxon>Metazoa</taxon>
        <taxon>Spiralia</taxon>
        <taxon>Lophotrochozoa</taxon>
        <taxon>Mollusca</taxon>
        <taxon>Gastropoda</taxon>
        <taxon>Heterobranchia</taxon>
        <taxon>Euthyneura</taxon>
        <taxon>Panpulmonata</taxon>
        <taxon>Hygrophila</taxon>
        <taxon>Lymnaeoidea</taxon>
        <taxon>Planorbidae</taxon>
        <taxon>Biomphalaria</taxon>
    </lineage>
</organism>
<comment type="caution">
    <text evidence="1">The sequence shown here is derived from an EMBL/GenBank/DDBJ whole genome shotgun (WGS) entry which is preliminary data.</text>
</comment>
<dbReference type="Proteomes" id="UP001233172">
    <property type="component" value="Unassembled WGS sequence"/>
</dbReference>
<feature type="non-terminal residue" evidence="1">
    <location>
        <position position="1"/>
    </location>
</feature>